<protein>
    <submittedName>
        <fullName evidence="3">Penicillin epimerase</fullName>
    </submittedName>
</protein>
<evidence type="ECO:0000313" key="4">
    <source>
        <dbReference type="Proteomes" id="UP000175669"/>
    </source>
</evidence>
<reference evidence="4" key="1">
    <citation type="submission" date="2016-07" db="EMBL/GenBank/DDBJ databases">
        <authorList>
            <person name="Florea S."/>
            <person name="Webb J.S."/>
            <person name="Jaromczyk J."/>
            <person name="Schardl C.L."/>
        </authorList>
    </citation>
    <scope>NUCLEOTIDE SEQUENCE [LARGE SCALE GENOMIC DNA]</scope>
    <source>
        <strain evidence="4">KCTC 42131</strain>
    </source>
</reference>
<evidence type="ECO:0000313" key="3">
    <source>
        <dbReference type="EMBL" id="OFE14070.1"/>
    </source>
</evidence>
<accession>A0A1E8CNQ5</accession>
<dbReference type="InterPro" id="IPR015424">
    <property type="entry name" value="PyrdxlP-dep_Trfase"/>
</dbReference>
<evidence type="ECO:0000259" key="2">
    <source>
        <dbReference type="Pfam" id="PF00266"/>
    </source>
</evidence>
<dbReference type="STRING" id="1524254.PHACT_09885"/>
<dbReference type="InterPro" id="IPR015421">
    <property type="entry name" value="PyrdxlP-dep_Trfase_major"/>
</dbReference>
<keyword evidence="1" id="KW-0663">Pyridoxal phosphate</keyword>
<comment type="caution">
    <text evidence="3">The sequence shown here is derived from an EMBL/GenBank/DDBJ whole genome shotgun (WGS) entry which is preliminary data.</text>
</comment>
<feature type="domain" description="Aminotransferase class V" evidence="2">
    <location>
        <begin position="69"/>
        <end position="354"/>
    </location>
</feature>
<sequence length="400" mass="44130">MGGSESTANSDRLAMDEAFWRDVGSHYERADGIINLEHGYWGKMARPVLERYIAATQMVNKQLSVYARKHYGRDMAESVERVAGALNVSADEIVLTRNATESIQNLIRQYQGLTADDTVLFADIDYPSFQQTMQWLADTEGTTAVVVNLPGRASQQMIFDAYISAFDANPNLKLILLTHVSNQHGLVVPVARIAAEARTRGIDVICDNAQSWGLLDYTMPELQVDWAGFNLHKWIGAPVGVGALYMRRGTLEKVLPYPGETDHDNTRIGARVHTATSNFAAILAVPAALDFHESVGGANKEARLRYLRGLWTTEADTLPHIEVLGGADETSWTGMASFRLRGQSSPAEVRALQQRLEQEYGIFTVARYELSSGACIRVTPQVFTTPDELAQLVAALKTLQ</sequence>
<dbReference type="Proteomes" id="UP000175669">
    <property type="component" value="Unassembled WGS sequence"/>
</dbReference>
<dbReference type="Pfam" id="PF00266">
    <property type="entry name" value="Aminotran_5"/>
    <property type="match status" value="1"/>
</dbReference>
<dbReference type="PANTHER" id="PTHR43092:SF6">
    <property type="entry name" value="BLR1280 PROTEIN"/>
    <property type="match status" value="1"/>
</dbReference>
<gene>
    <name evidence="3" type="ORF">PHACT_09885</name>
</gene>
<dbReference type="SUPFAM" id="SSF53383">
    <property type="entry name" value="PLP-dependent transferases"/>
    <property type="match status" value="1"/>
</dbReference>
<evidence type="ECO:0000256" key="1">
    <source>
        <dbReference type="ARBA" id="ARBA00022898"/>
    </source>
</evidence>
<organism evidence="3 4">
    <name type="scientific">Pseudohongiella acticola</name>
    <dbReference type="NCBI Taxonomy" id="1524254"/>
    <lineage>
        <taxon>Bacteria</taxon>
        <taxon>Pseudomonadati</taxon>
        <taxon>Pseudomonadota</taxon>
        <taxon>Gammaproteobacteria</taxon>
        <taxon>Pseudomonadales</taxon>
        <taxon>Pseudohongiellaceae</taxon>
        <taxon>Pseudohongiella</taxon>
    </lineage>
</organism>
<name>A0A1E8CNQ5_9GAMM</name>
<dbReference type="InterPro" id="IPR000192">
    <property type="entry name" value="Aminotrans_V_dom"/>
</dbReference>
<dbReference type="Gene3D" id="3.90.1150.10">
    <property type="entry name" value="Aspartate Aminotransferase, domain 1"/>
    <property type="match status" value="1"/>
</dbReference>
<dbReference type="PANTHER" id="PTHR43092">
    <property type="entry name" value="L-CYSTEINE DESULFHYDRASE"/>
    <property type="match status" value="1"/>
</dbReference>
<proteinExistence type="predicted"/>
<dbReference type="InterPro" id="IPR015422">
    <property type="entry name" value="PyrdxlP-dep_Trfase_small"/>
</dbReference>
<keyword evidence="4" id="KW-1185">Reference proteome</keyword>
<dbReference type="EMBL" id="MASR01000001">
    <property type="protein sequence ID" value="OFE14070.1"/>
    <property type="molecule type" value="Genomic_DNA"/>
</dbReference>
<dbReference type="Gene3D" id="3.40.640.10">
    <property type="entry name" value="Type I PLP-dependent aspartate aminotransferase-like (Major domain)"/>
    <property type="match status" value="1"/>
</dbReference>
<dbReference type="AlphaFoldDB" id="A0A1E8CNQ5"/>